<dbReference type="EMBL" id="JBBLZC010000001">
    <property type="protein sequence ID" value="MEK0081778.1"/>
    <property type="molecule type" value="Genomic_DNA"/>
</dbReference>
<reference evidence="3 4" key="1">
    <citation type="submission" date="2024-01" db="EMBL/GenBank/DDBJ databases">
        <title>Multi-omics insights into the function and evolution of sodium benzoate biodegradation pathways in Benzoatithermus flavus gen. nov., sp. nov. from hot spring.</title>
        <authorList>
            <person name="Hu C.-J."/>
            <person name="Li W.-J."/>
        </authorList>
    </citation>
    <scope>NUCLEOTIDE SEQUENCE [LARGE SCALE GENOMIC DNA]</scope>
    <source>
        <strain evidence="3 4">SYSU G07066</strain>
    </source>
</reference>
<evidence type="ECO:0000259" key="2">
    <source>
        <dbReference type="SMART" id="SM00062"/>
    </source>
</evidence>
<dbReference type="SMART" id="SM00062">
    <property type="entry name" value="PBPb"/>
    <property type="match status" value="1"/>
</dbReference>
<keyword evidence="4" id="KW-1185">Reference proteome</keyword>
<feature type="domain" description="Solute-binding protein family 3/N-terminal" evidence="2">
    <location>
        <begin position="38"/>
        <end position="258"/>
    </location>
</feature>
<evidence type="ECO:0000256" key="1">
    <source>
        <dbReference type="ARBA" id="ARBA00022729"/>
    </source>
</evidence>
<keyword evidence="1" id="KW-0732">Signal</keyword>
<organism evidence="3 4">
    <name type="scientific">Benzoatithermus flavus</name>
    <dbReference type="NCBI Taxonomy" id="3108223"/>
    <lineage>
        <taxon>Bacteria</taxon>
        <taxon>Pseudomonadati</taxon>
        <taxon>Pseudomonadota</taxon>
        <taxon>Alphaproteobacteria</taxon>
        <taxon>Geminicoccales</taxon>
        <taxon>Geminicoccaceae</taxon>
        <taxon>Benzoatithermus</taxon>
    </lineage>
</organism>
<dbReference type="InterPro" id="IPR001638">
    <property type="entry name" value="Solute-binding_3/MltF_N"/>
</dbReference>
<dbReference type="SUPFAM" id="SSF53850">
    <property type="entry name" value="Periplasmic binding protein-like II"/>
    <property type="match status" value="1"/>
</dbReference>
<dbReference type="Proteomes" id="UP001375743">
    <property type="component" value="Unassembled WGS sequence"/>
</dbReference>
<evidence type="ECO:0000313" key="4">
    <source>
        <dbReference type="Proteomes" id="UP001375743"/>
    </source>
</evidence>
<accession>A0ABU8XKR2</accession>
<name>A0ABU8XKR2_9PROT</name>
<protein>
    <submittedName>
        <fullName evidence="3">Transporter substrate-binding domain-containing protein</fullName>
    </submittedName>
</protein>
<dbReference type="Gene3D" id="3.40.190.10">
    <property type="entry name" value="Periplasmic binding protein-like II"/>
    <property type="match status" value="2"/>
</dbReference>
<dbReference type="PANTHER" id="PTHR35936">
    <property type="entry name" value="MEMBRANE-BOUND LYTIC MUREIN TRANSGLYCOSYLASE F"/>
    <property type="match status" value="1"/>
</dbReference>
<dbReference type="PANTHER" id="PTHR35936:SF32">
    <property type="entry name" value="MEMBRANE-BOUND LYTIC MUREIN TRANSGLYCOSYLASE F"/>
    <property type="match status" value="1"/>
</dbReference>
<gene>
    <name evidence="3" type="ORF">U1T56_01335</name>
</gene>
<dbReference type="Pfam" id="PF00497">
    <property type="entry name" value="SBP_bac_3"/>
    <property type="match status" value="1"/>
</dbReference>
<dbReference type="RefSeq" id="WP_418157622.1">
    <property type="nucleotide sequence ID" value="NZ_JBBLZC010000001.1"/>
</dbReference>
<sequence>MRLRLEAMRVALAGLVAWAAVLPPLAARPLEDIQRRGVLVLCAHPNALPFASKRGSTRGLQIDLADEIARRMGLRLDIGWVTEGFQYRAVDCDIVMDAIVDEDALAERNLKWSTPYQRSGVALALRPGSPGIERFADLGPDARIGVQMGSLAQVILGKSGLKVIPFGFEDEMVAAVAAGEIDAAAVTPASIGWFNHEHPDRTLTVVHAYEHEPELAWDVAVGLRRSDRFLRRAIDRAVQSMLDDGTIGRIYAAYGIEHRQPTTQKPLLIERKSQIGEEACIRLGNQRDCTGSR</sequence>
<proteinExistence type="predicted"/>
<comment type="caution">
    <text evidence="3">The sequence shown here is derived from an EMBL/GenBank/DDBJ whole genome shotgun (WGS) entry which is preliminary data.</text>
</comment>
<evidence type="ECO:0000313" key="3">
    <source>
        <dbReference type="EMBL" id="MEK0081778.1"/>
    </source>
</evidence>